<feature type="domain" description="DUF5680" evidence="1">
    <location>
        <begin position="62"/>
        <end position="143"/>
    </location>
</feature>
<evidence type="ECO:0000259" key="1">
    <source>
        <dbReference type="Pfam" id="PF18931"/>
    </source>
</evidence>
<dbReference type="InterPro" id="IPR043735">
    <property type="entry name" value="DUF5680"/>
</dbReference>
<reference evidence="2 3" key="1">
    <citation type="journal article" date="2015" name="Nature">
        <title>rRNA introns, odd ribosomes, and small enigmatic genomes across a large radiation of phyla.</title>
        <authorList>
            <person name="Brown C.T."/>
            <person name="Hug L.A."/>
            <person name="Thomas B.C."/>
            <person name="Sharon I."/>
            <person name="Castelle C.J."/>
            <person name="Singh A."/>
            <person name="Wilkins M.J."/>
            <person name="Williams K.H."/>
            <person name="Banfield J.F."/>
        </authorList>
    </citation>
    <scope>NUCLEOTIDE SEQUENCE [LARGE SCALE GENOMIC DNA]</scope>
</reference>
<evidence type="ECO:0000313" key="3">
    <source>
        <dbReference type="Proteomes" id="UP000034072"/>
    </source>
</evidence>
<dbReference type="Pfam" id="PF18931">
    <property type="entry name" value="DUF5680"/>
    <property type="match status" value="1"/>
</dbReference>
<protein>
    <recommendedName>
        <fullName evidence="1">DUF5680 domain-containing protein</fullName>
    </recommendedName>
</protein>
<dbReference type="EMBL" id="LBXZ01000001">
    <property type="protein sequence ID" value="KKR41212.1"/>
    <property type="molecule type" value="Genomic_DNA"/>
</dbReference>
<evidence type="ECO:0000313" key="2">
    <source>
        <dbReference type="EMBL" id="KKR41212.1"/>
    </source>
</evidence>
<organism evidence="2 3">
    <name type="scientific">Candidatus Yanofskybacteria bacterium GW2011_GWE2_40_11</name>
    <dbReference type="NCBI Taxonomy" id="1619033"/>
    <lineage>
        <taxon>Bacteria</taxon>
        <taxon>Candidatus Yanofskyibacteriota</taxon>
    </lineage>
</organism>
<comment type="caution">
    <text evidence="2">The sequence shown here is derived from an EMBL/GenBank/DDBJ whole genome shotgun (WGS) entry which is preliminary data.</text>
</comment>
<accession>A0A0G0TTK4</accession>
<dbReference type="AlphaFoldDB" id="A0A0G0TTK4"/>
<dbReference type="Proteomes" id="UP000034072">
    <property type="component" value="Unassembled WGS sequence"/>
</dbReference>
<proteinExistence type="predicted"/>
<gene>
    <name evidence="2" type="ORF">UT75_C0001G0116</name>
</gene>
<sequence>MDKDTINLIRHFFFKSMRNGWASPTAKSAISELPGAKSIRFSDGEFDLLDYYFVSLDSDYSYGTTTIWLAEKPVWIMHYGGWYNELVIPFLKRALLRNYNADVFTGGRGPRGLEDGEHIFQYINIPLDNDFTNFSGKEQIIATSPQTGFPPGTILGEHRYFGGLFK</sequence>
<name>A0A0G0TTK4_9BACT</name>